<proteinExistence type="inferred from homology"/>
<dbReference type="PANTHER" id="PTHR46268">
    <property type="entry name" value="STRESS RESPONSE PROTEIN NHAX"/>
    <property type="match status" value="1"/>
</dbReference>
<dbReference type="PANTHER" id="PTHR46268:SF6">
    <property type="entry name" value="UNIVERSAL STRESS PROTEIN UP12"/>
    <property type="match status" value="1"/>
</dbReference>
<dbReference type="RefSeq" id="WP_378244981.1">
    <property type="nucleotide sequence ID" value="NZ_JBHSKF010000002.1"/>
</dbReference>
<evidence type="ECO:0000313" key="4">
    <source>
        <dbReference type="Proteomes" id="UP001596157"/>
    </source>
</evidence>
<dbReference type="Pfam" id="PF00582">
    <property type="entry name" value="Usp"/>
    <property type="match status" value="2"/>
</dbReference>
<evidence type="ECO:0000313" key="3">
    <source>
        <dbReference type="EMBL" id="MFC5286755.1"/>
    </source>
</evidence>
<keyword evidence="4" id="KW-1185">Reference proteome</keyword>
<protein>
    <submittedName>
        <fullName evidence="3">Universal stress protein</fullName>
    </submittedName>
</protein>
<reference evidence="4" key="1">
    <citation type="journal article" date="2019" name="Int. J. Syst. Evol. Microbiol.">
        <title>The Global Catalogue of Microorganisms (GCM) 10K type strain sequencing project: providing services to taxonomists for standard genome sequencing and annotation.</title>
        <authorList>
            <consortium name="The Broad Institute Genomics Platform"/>
            <consortium name="The Broad Institute Genome Sequencing Center for Infectious Disease"/>
            <person name="Wu L."/>
            <person name="Ma J."/>
        </authorList>
    </citation>
    <scope>NUCLEOTIDE SEQUENCE [LARGE SCALE GENOMIC DNA]</scope>
    <source>
        <strain evidence="4">CCUG 59778</strain>
    </source>
</reference>
<comment type="caution">
    <text evidence="3">The sequence shown here is derived from an EMBL/GenBank/DDBJ whole genome shotgun (WGS) entry which is preliminary data.</text>
</comment>
<evidence type="ECO:0000259" key="2">
    <source>
        <dbReference type="Pfam" id="PF00582"/>
    </source>
</evidence>
<sequence>MTGLAPVVVGVDGSESAVDAAVWAGEEARRLGVPLRLVHVCALPPVADRADRPAWVAELLDYGHTALDTARCAAGAEASTDLLMGSTVAVLVEESAHAREVVLGYRGLGSFHRALVGSVALALAAHAASAVVVVRGATTTTGPVVVGVDGTPAGDAALAYALAAARSRRTRLVALHAWSALECADTWHRDPSREDRAARADRVLAERVGDAADVERVVCEDRPVRALLRLAGGAALVVVGTRGTGEFAGMGLGSTSQAVLHHAPCPVAVIGPNAS</sequence>
<accession>A0ABW0ELH1</accession>
<dbReference type="PRINTS" id="PR01438">
    <property type="entry name" value="UNVRSLSTRESS"/>
</dbReference>
<dbReference type="InterPro" id="IPR014729">
    <property type="entry name" value="Rossmann-like_a/b/a_fold"/>
</dbReference>
<evidence type="ECO:0000256" key="1">
    <source>
        <dbReference type="ARBA" id="ARBA00008791"/>
    </source>
</evidence>
<dbReference type="Gene3D" id="3.40.50.620">
    <property type="entry name" value="HUPs"/>
    <property type="match status" value="2"/>
</dbReference>
<dbReference type="EMBL" id="JBHSKF010000002">
    <property type="protein sequence ID" value="MFC5286755.1"/>
    <property type="molecule type" value="Genomic_DNA"/>
</dbReference>
<name>A0ABW0ELH1_9PSEU</name>
<dbReference type="InterPro" id="IPR006015">
    <property type="entry name" value="Universal_stress_UspA"/>
</dbReference>
<dbReference type="Proteomes" id="UP001596157">
    <property type="component" value="Unassembled WGS sequence"/>
</dbReference>
<gene>
    <name evidence="3" type="ORF">ACFPM7_06805</name>
</gene>
<dbReference type="InterPro" id="IPR006016">
    <property type="entry name" value="UspA"/>
</dbReference>
<feature type="domain" description="UspA" evidence="2">
    <location>
        <begin position="143"/>
        <end position="270"/>
    </location>
</feature>
<dbReference type="SUPFAM" id="SSF52402">
    <property type="entry name" value="Adenine nucleotide alpha hydrolases-like"/>
    <property type="match status" value="2"/>
</dbReference>
<organism evidence="3 4">
    <name type="scientific">Actinokineospora guangxiensis</name>
    <dbReference type="NCBI Taxonomy" id="1490288"/>
    <lineage>
        <taxon>Bacteria</taxon>
        <taxon>Bacillati</taxon>
        <taxon>Actinomycetota</taxon>
        <taxon>Actinomycetes</taxon>
        <taxon>Pseudonocardiales</taxon>
        <taxon>Pseudonocardiaceae</taxon>
        <taxon>Actinokineospora</taxon>
    </lineage>
</organism>
<comment type="similarity">
    <text evidence="1">Belongs to the universal stress protein A family.</text>
</comment>
<feature type="domain" description="UspA" evidence="2">
    <location>
        <begin position="6"/>
        <end position="135"/>
    </location>
</feature>